<name>A0ACB9B5H7_9ASTR</name>
<sequence>MEKNYEPPRKKLKLKIKKVMVKEDNEIYLPISKKLKLKLPKDVSKKTPKTFMHPEFARGKKPNMHPEDKDDDDYFVTPPSPKAISKTPQPKMTNTEISRCKSAKQPEAQLYNQYYEFTGKKILPRIAPSNLINWFATFNDDQKRTINEMGFKPVLNLKLDNIPIELAFLMVQKYNAYTSTLNVRKQLSSVPIHEKRPTGNTTWYKVMGIPLGTIPIQEKRASEAKEKWRKKTKGVKNKTKQTKDSTILEDNLDSNTKQLMVLEEDDRYDAISQIWMNHYTPPKDDDKHIKEQFDAKDESENVGDKNEEDNVSLEATETDHEKNKMTCLLASALVEYEECFNRVHRLVSKAVEGYPNEFERRGGSIKIERNCIGGGKHVYTRDMAMHRIEGLENMLKQLKLERDLEEDIKHLCNEDLETKSVEKADEEQIEEWDFLYKTNRFCMKRRNGSIFYLKSIKELLDLPIGDLKQMIHLKEVGKDISSKENDTILFLKKFIFDEENIRPKYDPTPYNETLGESKEKCDEVRTSKKIIHRNHMKEAMMNLKKTLLGSRIGVSNVQSPLTITVVEKEEYDVGNKQREERNRKLSERFCSPYVDKEVSLTEKITGLE</sequence>
<evidence type="ECO:0000313" key="1">
    <source>
        <dbReference type="EMBL" id="KAI3717455.1"/>
    </source>
</evidence>
<protein>
    <submittedName>
        <fullName evidence="1">Uncharacterized protein</fullName>
    </submittedName>
</protein>
<gene>
    <name evidence="1" type="ORF">L1987_69085</name>
</gene>
<dbReference type="Proteomes" id="UP001056120">
    <property type="component" value="Linkage Group LG23"/>
</dbReference>
<accession>A0ACB9B5H7</accession>
<dbReference type="EMBL" id="CM042040">
    <property type="protein sequence ID" value="KAI3717455.1"/>
    <property type="molecule type" value="Genomic_DNA"/>
</dbReference>
<reference evidence="2" key="1">
    <citation type="journal article" date="2022" name="Mol. Ecol. Resour.">
        <title>The genomes of chicory, endive, great burdock and yacon provide insights into Asteraceae palaeo-polyploidization history and plant inulin production.</title>
        <authorList>
            <person name="Fan W."/>
            <person name="Wang S."/>
            <person name="Wang H."/>
            <person name="Wang A."/>
            <person name="Jiang F."/>
            <person name="Liu H."/>
            <person name="Zhao H."/>
            <person name="Xu D."/>
            <person name="Zhang Y."/>
        </authorList>
    </citation>
    <scope>NUCLEOTIDE SEQUENCE [LARGE SCALE GENOMIC DNA]</scope>
    <source>
        <strain evidence="2">cv. Yunnan</strain>
    </source>
</reference>
<comment type="caution">
    <text evidence="1">The sequence shown here is derived from an EMBL/GenBank/DDBJ whole genome shotgun (WGS) entry which is preliminary data.</text>
</comment>
<evidence type="ECO:0000313" key="2">
    <source>
        <dbReference type="Proteomes" id="UP001056120"/>
    </source>
</evidence>
<keyword evidence="2" id="KW-1185">Reference proteome</keyword>
<proteinExistence type="predicted"/>
<reference evidence="1 2" key="2">
    <citation type="journal article" date="2022" name="Mol. Ecol. Resour.">
        <title>The genomes of chicory, endive, great burdock and yacon provide insights into Asteraceae paleo-polyploidization history and plant inulin production.</title>
        <authorList>
            <person name="Fan W."/>
            <person name="Wang S."/>
            <person name="Wang H."/>
            <person name="Wang A."/>
            <person name="Jiang F."/>
            <person name="Liu H."/>
            <person name="Zhao H."/>
            <person name="Xu D."/>
            <person name="Zhang Y."/>
        </authorList>
    </citation>
    <scope>NUCLEOTIDE SEQUENCE [LARGE SCALE GENOMIC DNA]</scope>
    <source>
        <strain evidence="2">cv. Yunnan</strain>
        <tissue evidence="1">Leaves</tissue>
    </source>
</reference>
<organism evidence="1 2">
    <name type="scientific">Smallanthus sonchifolius</name>
    <dbReference type="NCBI Taxonomy" id="185202"/>
    <lineage>
        <taxon>Eukaryota</taxon>
        <taxon>Viridiplantae</taxon>
        <taxon>Streptophyta</taxon>
        <taxon>Embryophyta</taxon>
        <taxon>Tracheophyta</taxon>
        <taxon>Spermatophyta</taxon>
        <taxon>Magnoliopsida</taxon>
        <taxon>eudicotyledons</taxon>
        <taxon>Gunneridae</taxon>
        <taxon>Pentapetalae</taxon>
        <taxon>asterids</taxon>
        <taxon>campanulids</taxon>
        <taxon>Asterales</taxon>
        <taxon>Asteraceae</taxon>
        <taxon>Asteroideae</taxon>
        <taxon>Heliantheae alliance</taxon>
        <taxon>Millerieae</taxon>
        <taxon>Smallanthus</taxon>
    </lineage>
</organism>